<accession>A0A0U5EWQ9</accession>
<name>A0A0U5EWQ9_9PROT</name>
<keyword evidence="2" id="KW-1185">Reference proteome</keyword>
<reference evidence="2" key="1">
    <citation type="submission" date="2014-09" db="EMBL/GenBank/DDBJ databases">
        <authorList>
            <person name="Illeghems K.G."/>
        </authorList>
    </citation>
    <scope>NUCLEOTIDE SEQUENCE [LARGE SCALE GENOMIC DNA]</scope>
    <source>
        <strain evidence="2">108B</strain>
    </source>
</reference>
<evidence type="ECO:0000313" key="1">
    <source>
        <dbReference type="EMBL" id="CEF41983.1"/>
    </source>
</evidence>
<gene>
    <name evidence="1" type="ORF">ASN_2711</name>
</gene>
<evidence type="ECO:0000313" key="2">
    <source>
        <dbReference type="Proteomes" id="UP000056109"/>
    </source>
</evidence>
<dbReference type="Proteomes" id="UP000056109">
    <property type="component" value="Chromosome I"/>
</dbReference>
<sequence length="58" mass="6380">MVSCLALPQGVAEADQCAQVALVSDWLREERWAIFVSALKNANENKRKTRGGYEAIDG</sequence>
<dbReference type="KEGG" id="asz:ASN_2711"/>
<organism evidence="1 2">
    <name type="scientific">Acetobacter senegalensis</name>
    <dbReference type="NCBI Taxonomy" id="446692"/>
    <lineage>
        <taxon>Bacteria</taxon>
        <taxon>Pseudomonadati</taxon>
        <taxon>Pseudomonadota</taxon>
        <taxon>Alphaproteobacteria</taxon>
        <taxon>Acetobacterales</taxon>
        <taxon>Acetobacteraceae</taxon>
        <taxon>Acetobacter</taxon>
    </lineage>
</organism>
<dbReference type="AlphaFoldDB" id="A0A0U5EWQ9"/>
<protein>
    <submittedName>
        <fullName evidence="1">Uncharacterized protein</fullName>
    </submittedName>
</protein>
<proteinExistence type="predicted"/>
<dbReference type="EMBL" id="LN606600">
    <property type="protein sequence ID" value="CEF41983.1"/>
    <property type="molecule type" value="Genomic_DNA"/>
</dbReference>